<comment type="caution">
    <text evidence="1">The sequence shown here is derived from an EMBL/GenBank/DDBJ whole genome shotgun (WGS) entry which is preliminary data.</text>
</comment>
<protein>
    <submittedName>
        <fullName evidence="1">Uncharacterized protein</fullName>
    </submittedName>
</protein>
<dbReference type="AlphaFoldDB" id="A0A8X6IBD7"/>
<keyword evidence="2" id="KW-1185">Reference proteome</keyword>
<organism evidence="1 2">
    <name type="scientific">Trichonephila clavata</name>
    <name type="common">Joro spider</name>
    <name type="synonym">Nephila clavata</name>
    <dbReference type="NCBI Taxonomy" id="2740835"/>
    <lineage>
        <taxon>Eukaryota</taxon>
        <taxon>Metazoa</taxon>
        <taxon>Ecdysozoa</taxon>
        <taxon>Arthropoda</taxon>
        <taxon>Chelicerata</taxon>
        <taxon>Arachnida</taxon>
        <taxon>Araneae</taxon>
        <taxon>Araneomorphae</taxon>
        <taxon>Entelegynae</taxon>
        <taxon>Araneoidea</taxon>
        <taxon>Nephilidae</taxon>
        <taxon>Trichonephila</taxon>
    </lineage>
</organism>
<sequence>MTIINNYEPRRCSQHLGTRCREPVPKHRTVSFLSYLKAFYANSNDIIRTVYNLRLEVILTDPVWLQGRYRRLFKSCPSGMLEKMKISRVSIS</sequence>
<reference evidence="1" key="1">
    <citation type="submission" date="2020-07" db="EMBL/GenBank/DDBJ databases">
        <title>Multicomponent nature underlies the extraordinary mechanical properties of spider dragline silk.</title>
        <authorList>
            <person name="Kono N."/>
            <person name="Nakamura H."/>
            <person name="Mori M."/>
            <person name="Yoshida Y."/>
            <person name="Ohtoshi R."/>
            <person name="Malay A.D."/>
            <person name="Moran D.A.P."/>
            <person name="Tomita M."/>
            <person name="Numata K."/>
            <person name="Arakawa K."/>
        </authorList>
    </citation>
    <scope>NUCLEOTIDE SEQUENCE</scope>
</reference>
<proteinExistence type="predicted"/>
<dbReference type="EMBL" id="BMAO01003951">
    <property type="protein sequence ID" value="GFQ91217.1"/>
    <property type="molecule type" value="Genomic_DNA"/>
</dbReference>
<dbReference type="Proteomes" id="UP000887116">
    <property type="component" value="Unassembled WGS sequence"/>
</dbReference>
<evidence type="ECO:0000313" key="2">
    <source>
        <dbReference type="Proteomes" id="UP000887116"/>
    </source>
</evidence>
<evidence type="ECO:0000313" key="1">
    <source>
        <dbReference type="EMBL" id="GFQ91217.1"/>
    </source>
</evidence>
<name>A0A8X6IBD7_TRICU</name>
<gene>
    <name evidence="1" type="ORF">TNCT_655201</name>
</gene>
<accession>A0A8X6IBD7</accession>